<evidence type="ECO:0000256" key="1">
    <source>
        <dbReference type="SAM" id="MobiDB-lite"/>
    </source>
</evidence>
<dbReference type="Proteomes" id="UP000823388">
    <property type="component" value="Chromosome 4N"/>
</dbReference>
<dbReference type="EMBL" id="CM029044">
    <property type="protein sequence ID" value="KAG2605693.1"/>
    <property type="molecule type" value="Genomic_DNA"/>
</dbReference>
<dbReference type="AlphaFoldDB" id="A0A8T0T8R3"/>
<evidence type="ECO:0000313" key="2">
    <source>
        <dbReference type="EMBL" id="KAG2605693.1"/>
    </source>
</evidence>
<dbReference type="OrthoDB" id="586778at2759"/>
<gene>
    <name evidence="2" type="ORF">PVAP13_4NG092500</name>
</gene>
<proteinExistence type="predicted"/>
<keyword evidence="3" id="KW-1185">Reference proteome</keyword>
<reference evidence="2" key="1">
    <citation type="submission" date="2020-05" db="EMBL/GenBank/DDBJ databases">
        <title>WGS assembly of Panicum virgatum.</title>
        <authorList>
            <person name="Lovell J.T."/>
            <person name="Jenkins J."/>
            <person name="Shu S."/>
            <person name="Juenger T.E."/>
            <person name="Schmutz J."/>
        </authorList>
    </citation>
    <scope>NUCLEOTIDE SEQUENCE</scope>
    <source>
        <strain evidence="2">AP13</strain>
    </source>
</reference>
<sequence length="191" mass="20863">MEDQTWEAYFTDTPPPAPSLTKIITDLRKRVLVSPIFVCLVCTKESSSQQHMAVHCRKHVQAGMAKGTVKHIKYYPDHTTCYFFGINPQPTPRDPGSANRVRQVPMPSYKTVLSYAGNAFVSHLASMLPENPNGVSPIVTPIGNMSNIDLTLRLGSTPGTLPLSGSSSSANNIHSASDDPKGKKVIPWPYN</sequence>
<accession>A0A8T0T8R3</accession>
<feature type="compositionally biased region" description="Low complexity" evidence="1">
    <location>
        <begin position="159"/>
        <end position="169"/>
    </location>
</feature>
<protein>
    <submittedName>
        <fullName evidence="2">Uncharacterized protein</fullName>
    </submittedName>
</protein>
<comment type="caution">
    <text evidence="2">The sequence shown here is derived from an EMBL/GenBank/DDBJ whole genome shotgun (WGS) entry which is preliminary data.</text>
</comment>
<organism evidence="2 3">
    <name type="scientific">Panicum virgatum</name>
    <name type="common">Blackwell switchgrass</name>
    <dbReference type="NCBI Taxonomy" id="38727"/>
    <lineage>
        <taxon>Eukaryota</taxon>
        <taxon>Viridiplantae</taxon>
        <taxon>Streptophyta</taxon>
        <taxon>Embryophyta</taxon>
        <taxon>Tracheophyta</taxon>
        <taxon>Spermatophyta</taxon>
        <taxon>Magnoliopsida</taxon>
        <taxon>Liliopsida</taxon>
        <taxon>Poales</taxon>
        <taxon>Poaceae</taxon>
        <taxon>PACMAD clade</taxon>
        <taxon>Panicoideae</taxon>
        <taxon>Panicodae</taxon>
        <taxon>Paniceae</taxon>
        <taxon>Panicinae</taxon>
        <taxon>Panicum</taxon>
        <taxon>Panicum sect. Hiantes</taxon>
    </lineage>
</organism>
<name>A0A8T0T8R3_PANVG</name>
<evidence type="ECO:0000313" key="3">
    <source>
        <dbReference type="Proteomes" id="UP000823388"/>
    </source>
</evidence>
<feature type="region of interest" description="Disordered" evidence="1">
    <location>
        <begin position="159"/>
        <end position="191"/>
    </location>
</feature>